<dbReference type="EMBL" id="LT853694">
    <property type="protein sequence ID" value="SMQ48510.1"/>
    <property type="molecule type" value="Genomic_DNA"/>
</dbReference>
<evidence type="ECO:0000256" key="4">
    <source>
        <dbReference type="ARBA" id="ARBA00022692"/>
    </source>
</evidence>
<dbReference type="NCBIfam" id="TIGR00836">
    <property type="entry name" value="amt"/>
    <property type="match status" value="1"/>
</dbReference>
<dbReference type="PANTHER" id="PTHR43029">
    <property type="entry name" value="AMMONIUM TRANSPORTER MEP2"/>
    <property type="match status" value="1"/>
</dbReference>
<dbReference type="InterPro" id="IPR018047">
    <property type="entry name" value="Ammonium_transpt_CS"/>
</dbReference>
<keyword evidence="6 8" id="KW-0472">Membrane</keyword>
<feature type="transmembrane region" description="Helical" evidence="8">
    <location>
        <begin position="321"/>
        <end position="341"/>
    </location>
</feature>
<feature type="transmembrane region" description="Helical" evidence="8">
    <location>
        <begin position="43"/>
        <end position="67"/>
    </location>
</feature>
<keyword evidence="4 8" id="KW-0812">Transmembrane</keyword>
<feature type="transmembrane region" description="Helical" evidence="8">
    <location>
        <begin position="129"/>
        <end position="151"/>
    </location>
</feature>
<dbReference type="STRING" id="1276538.A0A1X7RMQ3"/>
<evidence type="ECO:0000256" key="2">
    <source>
        <dbReference type="ARBA" id="ARBA00005887"/>
    </source>
</evidence>
<gene>
    <name evidence="11" type="ORF">ZT3D7_G3660</name>
</gene>
<comment type="subcellular location">
    <subcellularLocation>
        <location evidence="8">Cell membrane</location>
        <topology evidence="8">Multi-pass membrane protein</topology>
    </subcellularLocation>
    <subcellularLocation>
        <location evidence="1">Membrane</location>
        <topology evidence="1">Multi-pass membrane protein</topology>
    </subcellularLocation>
</comment>
<evidence type="ECO:0000259" key="10">
    <source>
        <dbReference type="Pfam" id="PF00909"/>
    </source>
</evidence>
<dbReference type="AlphaFoldDB" id="A0A1X7RMQ3"/>
<protein>
    <recommendedName>
        <fullName evidence="8">Ammonium transporter</fullName>
    </recommendedName>
</protein>
<name>A0A1X7RMQ3_ZYMT9</name>
<dbReference type="InterPro" id="IPR001905">
    <property type="entry name" value="Ammonium_transpt"/>
</dbReference>
<dbReference type="GO" id="GO:0008519">
    <property type="term" value="F:ammonium channel activity"/>
    <property type="evidence" value="ECO:0007669"/>
    <property type="project" value="InterPro"/>
</dbReference>
<dbReference type="Gene3D" id="1.10.3430.10">
    <property type="entry name" value="Ammonium transporter AmtB like domains"/>
    <property type="match status" value="1"/>
</dbReference>
<comment type="similarity">
    <text evidence="2 8">Belongs to the ammonia transporter channel (TC 1.A.11.2) family.</text>
</comment>
<feature type="transmembrane region" description="Helical" evidence="8">
    <location>
        <begin position="201"/>
        <end position="218"/>
    </location>
</feature>
<evidence type="ECO:0000256" key="8">
    <source>
        <dbReference type="RuleBase" id="RU362002"/>
    </source>
</evidence>
<proteinExistence type="inferred from homology"/>
<feature type="transmembrane region" description="Helical" evidence="8">
    <location>
        <begin position="158"/>
        <end position="181"/>
    </location>
</feature>
<keyword evidence="12" id="KW-1185">Reference proteome</keyword>
<dbReference type="GO" id="GO:0005886">
    <property type="term" value="C:plasma membrane"/>
    <property type="evidence" value="ECO:0007669"/>
    <property type="project" value="UniProtKB-SubCell"/>
</dbReference>
<evidence type="ECO:0000256" key="1">
    <source>
        <dbReference type="ARBA" id="ARBA00004141"/>
    </source>
</evidence>
<dbReference type="FunFam" id="1.10.3430.10:FF:000003">
    <property type="entry name" value="Ammonium transporter"/>
    <property type="match status" value="1"/>
</dbReference>
<evidence type="ECO:0000256" key="6">
    <source>
        <dbReference type="ARBA" id="ARBA00023136"/>
    </source>
</evidence>
<feature type="transmembrane region" description="Helical" evidence="8">
    <location>
        <begin position="353"/>
        <end position="376"/>
    </location>
</feature>
<dbReference type="PROSITE" id="PS01219">
    <property type="entry name" value="AMMONIUM_TRANSP"/>
    <property type="match status" value="1"/>
</dbReference>
<dbReference type="InterPro" id="IPR024041">
    <property type="entry name" value="NH4_transpt_AmtB-like_dom"/>
</dbReference>
<reference evidence="11 12" key="1">
    <citation type="submission" date="2016-06" db="EMBL/GenBank/DDBJ databases">
        <authorList>
            <person name="Kjaerup R.B."/>
            <person name="Dalgaard T.S."/>
            <person name="Juul-Madsen H.R."/>
        </authorList>
    </citation>
    <scope>NUCLEOTIDE SEQUENCE [LARGE SCALE GENOMIC DNA]</scope>
</reference>
<dbReference type="SUPFAM" id="SSF111352">
    <property type="entry name" value="Ammonium transporter"/>
    <property type="match status" value="1"/>
</dbReference>
<evidence type="ECO:0000256" key="5">
    <source>
        <dbReference type="ARBA" id="ARBA00022989"/>
    </source>
</evidence>
<feature type="region of interest" description="Disordered" evidence="9">
    <location>
        <begin position="461"/>
        <end position="498"/>
    </location>
</feature>
<evidence type="ECO:0000313" key="12">
    <source>
        <dbReference type="Proteomes" id="UP000215127"/>
    </source>
</evidence>
<feature type="domain" description="Ammonium transporter AmtB-like" evidence="10">
    <location>
        <begin position="45"/>
        <end position="447"/>
    </location>
</feature>
<accession>A0A1X7RMQ3</accession>
<feature type="transmembrane region" description="Helical" evidence="8">
    <location>
        <begin position="74"/>
        <end position="94"/>
    </location>
</feature>
<keyword evidence="7 8" id="KW-0924">Ammonia transport</keyword>
<dbReference type="InterPro" id="IPR029020">
    <property type="entry name" value="Ammonium/urea_transptr"/>
</dbReference>
<evidence type="ECO:0000313" key="11">
    <source>
        <dbReference type="EMBL" id="SMQ48510.1"/>
    </source>
</evidence>
<evidence type="ECO:0000256" key="9">
    <source>
        <dbReference type="SAM" id="MobiDB-lite"/>
    </source>
</evidence>
<feature type="transmembrane region" description="Helical" evidence="8">
    <location>
        <begin position="239"/>
        <end position="260"/>
    </location>
</feature>
<sequence>MSSPAEVYSDMFPVPEYDPSMPRGGNTLEVNVNDQYTGHEFHYVYLTVCAFLVWMIIPGIGLLYSGLARRKSSLALLFQTLMVIAVVTFQWMFWGYSLAYSRTGNAFIGNLDNFGLMGVRVAPSPGNAFLPEIIFCFYQLLFCAVTVQLVIGGAFERGGILASLLFSFIWATIVYCPVANWTWNANGWLYNLGELDFAGGGPVHIASGCASLAYALILGKRQVKSEIGRGRTKPHNASLVWLGTMLIWFGWFGFNGGSALNASVRSLYVVFNTNTAASTGVLGWVLVDMVRNKGKFSVTGACEGAIAGLVGITPAAGYVNFWLAALIGFLTGIVCSSLHDLNDLLNIDEGLDVFKLHGIGGMVGSFLTGIFADAPIGALDYELEIAGAINGNGVQIGYNLAGIVAIAAYSFTVTSIILLVLRYIPGVGLRVSAEDEMMGLDAVHFADEEIGDWEYMKEARSTLNGHDGTEQSRRVSSAGSKEREVESTSATSPGRAMV</sequence>
<feature type="transmembrane region" description="Helical" evidence="8">
    <location>
        <begin position="396"/>
        <end position="421"/>
    </location>
</feature>
<evidence type="ECO:0000256" key="3">
    <source>
        <dbReference type="ARBA" id="ARBA00022448"/>
    </source>
</evidence>
<feature type="transmembrane region" description="Helical" evidence="8">
    <location>
        <begin position="266"/>
        <end position="287"/>
    </location>
</feature>
<keyword evidence="5 8" id="KW-1133">Transmembrane helix</keyword>
<keyword evidence="3 8" id="KW-0813">Transport</keyword>
<dbReference type="PANTHER" id="PTHR43029:SF15">
    <property type="entry name" value="AMMONIUM TRANSPORTER"/>
    <property type="match status" value="1"/>
</dbReference>
<evidence type="ECO:0000256" key="7">
    <source>
        <dbReference type="ARBA" id="ARBA00023177"/>
    </source>
</evidence>
<dbReference type="Proteomes" id="UP000215127">
    <property type="component" value="Chromosome 3"/>
</dbReference>
<organism evidence="11 12">
    <name type="scientific">Zymoseptoria tritici (strain ST99CH_3D7)</name>
    <dbReference type="NCBI Taxonomy" id="1276538"/>
    <lineage>
        <taxon>Eukaryota</taxon>
        <taxon>Fungi</taxon>
        <taxon>Dikarya</taxon>
        <taxon>Ascomycota</taxon>
        <taxon>Pezizomycotina</taxon>
        <taxon>Dothideomycetes</taxon>
        <taxon>Dothideomycetidae</taxon>
        <taxon>Mycosphaerellales</taxon>
        <taxon>Mycosphaerellaceae</taxon>
        <taxon>Zymoseptoria</taxon>
    </lineage>
</organism>
<dbReference type="Pfam" id="PF00909">
    <property type="entry name" value="Ammonium_transp"/>
    <property type="match status" value="1"/>
</dbReference>